<accession>A0A4R7ERI5</accession>
<dbReference type="PANTHER" id="PTHR43877:SF2">
    <property type="entry name" value="AMINOALKYLPHOSPHONATE N-ACETYLTRANSFERASE-RELATED"/>
    <property type="match status" value="1"/>
</dbReference>
<comment type="caution">
    <text evidence="4">The sequence shown here is derived from an EMBL/GenBank/DDBJ whole genome shotgun (WGS) entry which is preliminary data.</text>
</comment>
<dbReference type="GO" id="GO:0005840">
    <property type="term" value="C:ribosome"/>
    <property type="evidence" value="ECO:0007669"/>
    <property type="project" value="UniProtKB-KW"/>
</dbReference>
<dbReference type="GO" id="GO:0016747">
    <property type="term" value="F:acyltransferase activity, transferring groups other than amino-acyl groups"/>
    <property type="evidence" value="ECO:0007669"/>
    <property type="project" value="InterPro"/>
</dbReference>
<dbReference type="PROSITE" id="PS51186">
    <property type="entry name" value="GNAT"/>
    <property type="match status" value="1"/>
</dbReference>
<gene>
    <name evidence="4" type="ORF">C8P70_13914</name>
</gene>
<keyword evidence="5" id="KW-1185">Reference proteome</keyword>
<sequence>MIRKAEPADLPTIKTLYFRLFEQMAHYEPDYMQAAHQDEAFLHKVLAGEDHFTAFVYQSAGEIKGMAITQLQESPPYNCFVPLKCMYLMDLIVAADARGHGIGTALMDRVKMWAKEKRADYLELSVLSKNSLAEALYLREGFEAYSTSMRMKIN</sequence>
<evidence type="ECO:0000256" key="1">
    <source>
        <dbReference type="ARBA" id="ARBA00022679"/>
    </source>
</evidence>
<evidence type="ECO:0000256" key="2">
    <source>
        <dbReference type="ARBA" id="ARBA00023315"/>
    </source>
</evidence>
<proteinExistence type="predicted"/>
<name>A0A4R7ERI5_9FLAO</name>
<keyword evidence="4" id="KW-0687">Ribonucleoprotein</keyword>
<keyword evidence="4" id="KW-0689">Ribosomal protein</keyword>
<dbReference type="RefSeq" id="WP_133713703.1">
    <property type="nucleotide sequence ID" value="NZ_SOAG01000039.1"/>
</dbReference>
<protein>
    <submittedName>
        <fullName evidence="4">Ribosomal protein S18 acetylase RimI-like enzyme</fullName>
    </submittedName>
</protein>
<dbReference type="InterPro" id="IPR050832">
    <property type="entry name" value="Bact_Acetyltransf"/>
</dbReference>
<dbReference type="Pfam" id="PF00583">
    <property type="entry name" value="Acetyltransf_1"/>
    <property type="match status" value="1"/>
</dbReference>
<organism evidence="4 5">
    <name type="scientific">Myroides indicus</name>
    <dbReference type="NCBI Taxonomy" id="1323422"/>
    <lineage>
        <taxon>Bacteria</taxon>
        <taxon>Pseudomonadati</taxon>
        <taxon>Bacteroidota</taxon>
        <taxon>Flavobacteriia</taxon>
        <taxon>Flavobacteriales</taxon>
        <taxon>Flavobacteriaceae</taxon>
        <taxon>Myroides</taxon>
    </lineage>
</organism>
<dbReference type="Gene3D" id="3.40.630.30">
    <property type="match status" value="1"/>
</dbReference>
<dbReference type="InterPro" id="IPR016181">
    <property type="entry name" value="Acyl_CoA_acyltransferase"/>
</dbReference>
<evidence type="ECO:0000313" key="4">
    <source>
        <dbReference type="EMBL" id="TDS51269.1"/>
    </source>
</evidence>
<dbReference type="CDD" id="cd04301">
    <property type="entry name" value="NAT_SF"/>
    <property type="match status" value="1"/>
</dbReference>
<dbReference type="InterPro" id="IPR000182">
    <property type="entry name" value="GNAT_dom"/>
</dbReference>
<keyword evidence="2" id="KW-0012">Acyltransferase</keyword>
<evidence type="ECO:0000259" key="3">
    <source>
        <dbReference type="PROSITE" id="PS51186"/>
    </source>
</evidence>
<dbReference type="AlphaFoldDB" id="A0A4R7ERI5"/>
<dbReference type="EMBL" id="SOAG01000039">
    <property type="protein sequence ID" value="TDS51269.1"/>
    <property type="molecule type" value="Genomic_DNA"/>
</dbReference>
<keyword evidence="1" id="KW-0808">Transferase</keyword>
<feature type="domain" description="N-acetyltransferase" evidence="3">
    <location>
        <begin position="1"/>
        <end position="154"/>
    </location>
</feature>
<dbReference type="PANTHER" id="PTHR43877">
    <property type="entry name" value="AMINOALKYLPHOSPHONATE N-ACETYLTRANSFERASE-RELATED-RELATED"/>
    <property type="match status" value="1"/>
</dbReference>
<dbReference type="Proteomes" id="UP000295215">
    <property type="component" value="Unassembled WGS sequence"/>
</dbReference>
<evidence type="ECO:0000313" key="5">
    <source>
        <dbReference type="Proteomes" id="UP000295215"/>
    </source>
</evidence>
<dbReference type="SUPFAM" id="SSF55729">
    <property type="entry name" value="Acyl-CoA N-acyltransferases (Nat)"/>
    <property type="match status" value="1"/>
</dbReference>
<reference evidence="4 5" key="1">
    <citation type="submission" date="2019-03" db="EMBL/GenBank/DDBJ databases">
        <title>Genomic Encyclopedia of Archaeal and Bacterial Type Strains, Phase II (KMG-II): from individual species to whole genera.</title>
        <authorList>
            <person name="Goeker M."/>
        </authorList>
    </citation>
    <scope>NUCLEOTIDE SEQUENCE [LARGE SCALE GENOMIC DNA]</scope>
    <source>
        <strain evidence="4 5">DSM 28213</strain>
    </source>
</reference>
<dbReference type="OrthoDB" id="5419426at2"/>